<name>A0A1H3SA17_9PSEU</name>
<dbReference type="OrthoDB" id="9767869at2"/>
<keyword evidence="8" id="KW-1185">Reference proteome</keyword>
<dbReference type="EMBL" id="FNON01000013">
    <property type="protein sequence ID" value="SDZ34395.1"/>
    <property type="molecule type" value="Genomic_DNA"/>
</dbReference>
<dbReference type="STRING" id="589385.SAMN05421504_11341"/>
<evidence type="ECO:0000256" key="4">
    <source>
        <dbReference type="ARBA" id="ARBA00023014"/>
    </source>
</evidence>
<gene>
    <name evidence="7" type="ORF">SAMN05421504_11341</name>
</gene>
<evidence type="ECO:0000256" key="1">
    <source>
        <dbReference type="ARBA" id="ARBA00022714"/>
    </source>
</evidence>
<dbReference type="Pfam" id="PF00355">
    <property type="entry name" value="Rieske"/>
    <property type="match status" value="1"/>
</dbReference>
<dbReference type="Pfam" id="PF01266">
    <property type="entry name" value="DAO"/>
    <property type="match status" value="1"/>
</dbReference>
<dbReference type="PRINTS" id="PR00162">
    <property type="entry name" value="RIESKE"/>
</dbReference>
<dbReference type="InterPro" id="IPR006076">
    <property type="entry name" value="FAD-dep_OxRdtase"/>
</dbReference>
<evidence type="ECO:0000256" key="5">
    <source>
        <dbReference type="ARBA" id="ARBA00023157"/>
    </source>
</evidence>
<sequence length="497" mass="52786">MTGSLWLDTTAAPDRGGRPLPESADVVVLGGGIAGLVTAYLLAEAGRSVLVLEADRLAAGVSGNTTAKVTAQHGLKYDALRSRKGAGAAALYASSQTRALEWMAGLPIDCDFTRCDSVVYTVNRDTVPQIEKEAEAAEEAGLPAKLVQDIDLDVPALSAVRVSAQARFHPRKWLLGVAGLLEKAGGVIIEQVRALSLDESGSPTVRTSAGDVRAKDVVVATHYPLFDRGLYFARLDPVRDLVVAGPGSSAIDAMYLDADTHHSVRGHVEDGQAYTIVGGEHYRVGAKADVEGRYRKLADWAGARAGLRSVSHRWSAHDLSTLDSVPYVGRYHPGSKHLWVATGFGQWGMTGGPAAGMLLRDLLLGNDNPAKDLYDPNRFDLRSAVSLASNNLTVAKHLVGDHLGALRKHPALDRLAPGQAEVTRAGGDLVAAYRDPAGELHTVGAHCTHLGCLVAFNNAEKSWDCPCHGSRFGVDGEVLHGPAVKPLRKWCPPALEE</sequence>
<dbReference type="Proteomes" id="UP000199515">
    <property type="component" value="Unassembled WGS sequence"/>
</dbReference>
<dbReference type="SUPFAM" id="SSF51905">
    <property type="entry name" value="FAD/NAD(P)-binding domain"/>
    <property type="match status" value="1"/>
</dbReference>
<protein>
    <submittedName>
        <fullName evidence="7">Glycine/D-amino acid oxidase</fullName>
    </submittedName>
</protein>
<dbReference type="GO" id="GO:0016020">
    <property type="term" value="C:membrane"/>
    <property type="evidence" value="ECO:0007669"/>
    <property type="project" value="InterPro"/>
</dbReference>
<dbReference type="AlphaFoldDB" id="A0A1H3SA17"/>
<keyword evidence="2" id="KW-0479">Metal-binding</keyword>
<proteinExistence type="predicted"/>
<keyword evidence="4" id="KW-0411">Iron-sulfur</keyword>
<dbReference type="PANTHER" id="PTHR13847:SF274">
    <property type="entry name" value="RIESKE 2FE-2S IRON-SULFUR PROTEIN YHFW-RELATED"/>
    <property type="match status" value="1"/>
</dbReference>
<dbReference type="Gene3D" id="3.30.9.10">
    <property type="entry name" value="D-Amino Acid Oxidase, subunit A, domain 2"/>
    <property type="match status" value="1"/>
</dbReference>
<evidence type="ECO:0000313" key="7">
    <source>
        <dbReference type="EMBL" id="SDZ34395.1"/>
    </source>
</evidence>
<dbReference type="GO" id="GO:0046872">
    <property type="term" value="F:metal ion binding"/>
    <property type="evidence" value="ECO:0007669"/>
    <property type="project" value="UniProtKB-KW"/>
</dbReference>
<dbReference type="InterPro" id="IPR005805">
    <property type="entry name" value="Rieske_Fe-S_prot_C"/>
</dbReference>
<dbReference type="InterPro" id="IPR017941">
    <property type="entry name" value="Rieske_2Fe-2S"/>
</dbReference>
<dbReference type="InterPro" id="IPR036188">
    <property type="entry name" value="FAD/NAD-bd_sf"/>
</dbReference>
<evidence type="ECO:0000256" key="2">
    <source>
        <dbReference type="ARBA" id="ARBA00022723"/>
    </source>
</evidence>
<organism evidence="7 8">
    <name type="scientific">Amycolatopsis xylanica</name>
    <dbReference type="NCBI Taxonomy" id="589385"/>
    <lineage>
        <taxon>Bacteria</taxon>
        <taxon>Bacillati</taxon>
        <taxon>Actinomycetota</taxon>
        <taxon>Actinomycetes</taxon>
        <taxon>Pseudonocardiales</taxon>
        <taxon>Pseudonocardiaceae</taxon>
        <taxon>Amycolatopsis</taxon>
    </lineage>
</organism>
<dbReference type="InterPro" id="IPR036922">
    <property type="entry name" value="Rieske_2Fe-2S_sf"/>
</dbReference>
<dbReference type="GO" id="GO:0004497">
    <property type="term" value="F:monooxygenase activity"/>
    <property type="evidence" value="ECO:0007669"/>
    <property type="project" value="UniProtKB-ARBA"/>
</dbReference>
<dbReference type="Gene3D" id="3.50.50.60">
    <property type="entry name" value="FAD/NAD(P)-binding domain"/>
    <property type="match status" value="1"/>
</dbReference>
<dbReference type="GO" id="GO:0016705">
    <property type="term" value="F:oxidoreductase activity, acting on paired donors, with incorporation or reduction of molecular oxygen"/>
    <property type="evidence" value="ECO:0007669"/>
    <property type="project" value="UniProtKB-ARBA"/>
</dbReference>
<evidence type="ECO:0000259" key="6">
    <source>
        <dbReference type="PROSITE" id="PS51296"/>
    </source>
</evidence>
<accession>A0A1H3SA17</accession>
<dbReference type="GO" id="GO:0051537">
    <property type="term" value="F:2 iron, 2 sulfur cluster binding"/>
    <property type="evidence" value="ECO:0007669"/>
    <property type="project" value="UniProtKB-KW"/>
</dbReference>
<dbReference type="SUPFAM" id="SSF50022">
    <property type="entry name" value="ISP domain"/>
    <property type="match status" value="1"/>
</dbReference>
<dbReference type="FunFam" id="2.102.10.10:FF:000014">
    <property type="entry name" value="Oxidoreductase, FAD dependent"/>
    <property type="match status" value="1"/>
</dbReference>
<dbReference type="GO" id="GO:0005737">
    <property type="term" value="C:cytoplasm"/>
    <property type="evidence" value="ECO:0007669"/>
    <property type="project" value="TreeGrafter"/>
</dbReference>
<evidence type="ECO:0000313" key="8">
    <source>
        <dbReference type="Proteomes" id="UP000199515"/>
    </source>
</evidence>
<keyword evidence="5" id="KW-1015">Disulfide bond</keyword>
<dbReference type="PROSITE" id="PS51296">
    <property type="entry name" value="RIESKE"/>
    <property type="match status" value="1"/>
</dbReference>
<keyword evidence="3" id="KW-0408">Iron</keyword>
<dbReference type="PANTHER" id="PTHR13847">
    <property type="entry name" value="SARCOSINE DEHYDROGENASE-RELATED"/>
    <property type="match status" value="1"/>
</dbReference>
<reference evidence="7 8" key="1">
    <citation type="submission" date="2016-10" db="EMBL/GenBank/DDBJ databases">
        <authorList>
            <person name="de Groot N.N."/>
        </authorList>
    </citation>
    <scope>NUCLEOTIDE SEQUENCE [LARGE SCALE GENOMIC DNA]</scope>
    <source>
        <strain evidence="7 8">CPCC 202699</strain>
    </source>
</reference>
<feature type="domain" description="Rieske" evidence="6">
    <location>
        <begin position="407"/>
        <end position="490"/>
    </location>
</feature>
<keyword evidence="1" id="KW-0001">2Fe-2S</keyword>
<dbReference type="RefSeq" id="WP_091298797.1">
    <property type="nucleotide sequence ID" value="NZ_FNON01000013.1"/>
</dbReference>
<dbReference type="Gene3D" id="2.102.10.10">
    <property type="entry name" value="Rieske [2Fe-2S] iron-sulphur domain"/>
    <property type="match status" value="1"/>
</dbReference>
<evidence type="ECO:0000256" key="3">
    <source>
        <dbReference type="ARBA" id="ARBA00023004"/>
    </source>
</evidence>